<dbReference type="InParanoid" id="A0A0C2WGU0"/>
<accession>A0A0C2WGU0</accession>
<feature type="region of interest" description="Disordered" evidence="1">
    <location>
        <begin position="572"/>
        <end position="694"/>
    </location>
</feature>
<dbReference type="AlphaFoldDB" id="A0A0C2WGU0"/>
<feature type="compositionally biased region" description="Polar residues" evidence="1">
    <location>
        <begin position="98"/>
        <end position="110"/>
    </location>
</feature>
<feature type="compositionally biased region" description="Basic and acidic residues" evidence="1">
    <location>
        <begin position="31"/>
        <end position="40"/>
    </location>
</feature>
<dbReference type="EMBL" id="KN818466">
    <property type="protein sequence ID" value="KIL55861.1"/>
    <property type="molecule type" value="Genomic_DNA"/>
</dbReference>
<feature type="compositionally biased region" description="Basic and acidic residues" evidence="1">
    <location>
        <begin position="70"/>
        <end position="85"/>
    </location>
</feature>
<feature type="region of interest" description="Disordered" evidence="1">
    <location>
        <begin position="144"/>
        <end position="203"/>
    </location>
</feature>
<dbReference type="Proteomes" id="UP000054549">
    <property type="component" value="Unassembled WGS sequence"/>
</dbReference>
<feature type="region of interest" description="Disordered" evidence="1">
    <location>
        <begin position="70"/>
        <end position="131"/>
    </location>
</feature>
<dbReference type="HOGENOM" id="CLU_396873_0_0_1"/>
<feature type="compositionally biased region" description="Low complexity" evidence="1">
    <location>
        <begin position="14"/>
        <end position="29"/>
    </location>
</feature>
<sequence>MPITYNLREQSAPSSSSSGLTSSTSTYGTRNSRDPRIHEPHDDIILSDLVRGTGEASRLRRRGALLHRGDRVVDRSDRSSVDHHQSTVTPGMSHYPLNVNQRHIQPQLPNTPGDGVLGVLPSQDGQGTLTTRPLRWSIFAPYEDESSTATTSSTSTSMSTLPSQSQPHQTQHSRFIIGPQVQYPQRQPQQPQPQSQQAPLFLPFPVTPPLDLDAARGVGAGEADFNEYTYVLRCGGNEPDDDGFEPVEAPPSSLPFVPSVLPLSPSRPQQQASAPSSSRTQKRSTNGCGTIIHYKAAPLSKIRTWTARTEATDQVVHLDSCYFDSPIVGKIVPSTCGCVREGVGCAVCGNPLGTLYIPCKTAIDLSSRSPRSSTSSSSPPKLHIYSFFPSAVSSSPSYSFPSPSSPSSPSLSPTSPTSPTTSSSFTSTRRSSRPFLSRSRSRSRSPSSSRSRSRSPSPTRPSPAFLASSIASPPSQVVVPATPGHTHTFSPYSTYPSYPHRPHTTYATFNGRLVGVQSHSAPPFSGPARSDSFPMALHTPLPHVHPYVHPLPYPHPQQLHAQPSYLQAHFFPRPHSSEYNRNDDDGLGHERNRGSGESEGRPIPSRRMEQLPPPIPIARTYSTMGGGGTTTTTGFFFGRTTTASPIPLSDDDDDDDDELVDEHDAHSANDLQGRDLADDEKEDGEVSRDQISQP</sequence>
<organism evidence="2 3">
    <name type="scientific">Amanita muscaria (strain Koide BX008)</name>
    <dbReference type="NCBI Taxonomy" id="946122"/>
    <lineage>
        <taxon>Eukaryota</taxon>
        <taxon>Fungi</taxon>
        <taxon>Dikarya</taxon>
        <taxon>Basidiomycota</taxon>
        <taxon>Agaricomycotina</taxon>
        <taxon>Agaricomycetes</taxon>
        <taxon>Agaricomycetidae</taxon>
        <taxon>Agaricales</taxon>
        <taxon>Pluteineae</taxon>
        <taxon>Amanitaceae</taxon>
        <taxon>Amanita</taxon>
    </lineage>
</organism>
<evidence type="ECO:0000313" key="3">
    <source>
        <dbReference type="Proteomes" id="UP000054549"/>
    </source>
</evidence>
<name>A0A0C2WGU0_AMAMK</name>
<feature type="region of interest" description="Disordered" evidence="1">
    <location>
        <begin position="1"/>
        <end position="40"/>
    </location>
</feature>
<keyword evidence="3" id="KW-1185">Reference proteome</keyword>
<evidence type="ECO:0000256" key="1">
    <source>
        <dbReference type="SAM" id="MobiDB-lite"/>
    </source>
</evidence>
<feature type="compositionally biased region" description="Acidic residues" evidence="1">
    <location>
        <begin position="649"/>
        <end position="661"/>
    </location>
</feature>
<feature type="region of interest" description="Disordered" evidence="1">
    <location>
        <begin position="234"/>
        <end position="285"/>
    </location>
</feature>
<feature type="compositionally biased region" description="Basic and acidic residues" evidence="1">
    <location>
        <begin position="575"/>
        <end position="600"/>
    </location>
</feature>
<feature type="compositionally biased region" description="Low complexity" evidence="1">
    <location>
        <begin position="399"/>
        <end position="457"/>
    </location>
</feature>
<feature type="compositionally biased region" description="Basic and acidic residues" evidence="1">
    <location>
        <begin position="662"/>
        <end position="676"/>
    </location>
</feature>
<feature type="compositionally biased region" description="Low complexity" evidence="1">
    <location>
        <begin position="254"/>
        <end position="279"/>
    </location>
</feature>
<feature type="region of interest" description="Disordered" evidence="1">
    <location>
        <begin position="399"/>
        <end position="482"/>
    </location>
</feature>
<proteinExistence type="predicted"/>
<evidence type="ECO:0000313" key="2">
    <source>
        <dbReference type="EMBL" id="KIL55861.1"/>
    </source>
</evidence>
<protein>
    <submittedName>
        <fullName evidence="2">Uncharacterized protein</fullName>
    </submittedName>
</protein>
<dbReference type="STRING" id="946122.A0A0C2WGU0"/>
<reference evidence="2 3" key="1">
    <citation type="submission" date="2014-04" db="EMBL/GenBank/DDBJ databases">
        <title>Evolutionary Origins and Diversification of the Mycorrhizal Mutualists.</title>
        <authorList>
            <consortium name="DOE Joint Genome Institute"/>
            <consortium name="Mycorrhizal Genomics Consortium"/>
            <person name="Kohler A."/>
            <person name="Kuo A."/>
            <person name="Nagy L.G."/>
            <person name="Floudas D."/>
            <person name="Copeland A."/>
            <person name="Barry K.W."/>
            <person name="Cichocki N."/>
            <person name="Veneault-Fourrey C."/>
            <person name="LaButti K."/>
            <person name="Lindquist E.A."/>
            <person name="Lipzen A."/>
            <person name="Lundell T."/>
            <person name="Morin E."/>
            <person name="Murat C."/>
            <person name="Riley R."/>
            <person name="Ohm R."/>
            <person name="Sun H."/>
            <person name="Tunlid A."/>
            <person name="Henrissat B."/>
            <person name="Grigoriev I.V."/>
            <person name="Hibbett D.S."/>
            <person name="Martin F."/>
        </authorList>
    </citation>
    <scope>NUCLEOTIDE SEQUENCE [LARGE SCALE GENOMIC DNA]</scope>
    <source>
        <strain evidence="2 3">Koide BX008</strain>
    </source>
</reference>
<feature type="compositionally biased region" description="Low complexity" evidence="1">
    <location>
        <begin position="147"/>
        <end position="203"/>
    </location>
</feature>
<feature type="compositionally biased region" description="Low complexity" evidence="1">
    <location>
        <begin position="630"/>
        <end position="642"/>
    </location>
</feature>
<gene>
    <name evidence="2" type="ORF">M378DRAFT_560558</name>
</gene>
<dbReference type="OrthoDB" id="3270840at2759"/>